<feature type="transmembrane region" description="Helical" evidence="1">
    <location>
        <begin position="129"/>
        <end position="153"/>
    </location>
</feature>
<keyword evidence="1" id="KW-1133">Transmembrane helix</keyword>
<proteinExistence type="predicted"/>
<organism evidence="3 4">
    <name type="scientific">Neptuniibacter caesariensis</name>
    <dbReference type="NCBI Taxonomy" id="207954"/>
    <lineage>
        <taxon>Bacteria</taxon>
        <taxon>Pseudomonadati</taxon>
        <taxon>Pseudomonadota</taxon>
        <taxon>Gammaproteobacteria</taxon>
        <taxon>Oceanospirillales</taxon>
        <taxon>Oceanospirillaceae</taxon>
        <taxon>Neptuniibacter</taxon>
    </lineage>
</organism>
<accession>A0A7U8C8D0</accession>
<reference evidence="3 4" key="1">
    <citation type="submission" date="2006-02" db="EMBL/GenBank/DDBJ databases">
        <authorList>
            <person name="Pinhassi J."/>
            <person name="Pedros-Alio C."/>
            <person name="Ferriera S."/>
            <person name="Johnson J."/>
            <person name="Kravitz S."/>
            <person name="Halpern A."/>
            <person name="Remington K."/>
            <person name="Beeson K."/>
            <person name="Tran B."/>
            <person name="Rogers Y.-H."/>
            <person name="Friedman R."/>
            <person name="Venter J.C."/>
        </authorList>
    </citation>
    <scope>NUCLEOTIDE SEQUENCE [LARGE SCALE GENOMIC DNA]</scope>
    <source>
        <strain evidence="3 4">MED92</strain>
    </source>
</reference>
<feature type="transmembrane region" description="Helical" evidence="1">
    <location>
        <begin position="54"/>
        <end position="71"/>
    </location>
</feature>
<dbReference type="Proteomes" id="UP000002171">
    <property type="component" value="Unassembled WGS sequence"/>
</dbReference>
<evidence type="ECO:0000313" key="4">
    <source>
        <dbReference type="Proteomes" id="UP000002171"/>
    </source>
</evidence>
<dbReference type="Pfam" id="PF13386">
    <property type="entry name" value="DsbD_2"/>
    <property type="match status" value="1"/>
</dbReference>
<dbReference type="InterPro" id="IPR039447">
    <property type="entry name" value="UreH-like_TM_dom"/>
</dbReference>
<dbReference type="PANTHER" id="PTHR42208">
    <property type="entry name" value="HEAVY METAL TRANSPORTER-RELATED"/>
    <property type="match status" value="1"/>
</dbReference>
<dbReference type="EMBL" id="AAOW01000006">
    <property type="protein sequence ID" value="EAR61686.1"/>
    <property type="molecule type" value="Genomic_DNA"/>
</dbReference>
<sequence>MTEAVSLTTAFLLGLLGGTHCLGMCGGIAATVSMGAPSGGKGVALLLGYNSGRIISYAIAGAIFGSLSWLIENITIQLILRSFAGLMLVLMGLYIAQWWQVLTQLEQAGGHIWKRISPAASRLLPVKNLYQAGLLGLLWGWLPCGLVYSTLIWASAASDWQLSALLMIMFGLGTLPSMLLTGLLAKQAKEILQMKLTKHIAGIIIILMGLFTIPWAGLAGL</sequence>
<keyword evidence="4" id="KW-1185">Reference proteome</keyword>
<feature type="transmembrane region" description="Helical" evidence="1">
    <location>
        <begin position="200"/>
        <end position="218"/>
    </location>
</feature>
<dbReference type="AlphaFoldDB" id="A0A7U8C8D0"/>
<keyword evidence="1" id="KW-0472">Membrane</keyword>
<name>A0A7U8C8D0_NEPCE</name>
<dbReference type="PANTHER" id="PTHR42208:SF1">
    <property type="entry name" value="HEAVY METAL TRANSPORTER"/>
    <property type="match status" value="1"/>
</dbReference>
<keyword evidence="1" id="KW-0812">Transmembrane</keyword>
<dbReference type="RefSeq" id="WP_007022773.1">
    <property type="nucleotide sequence ID" value="NZ_CH724127.1"/>
</dbReference>
<feature type="transmembrane region" description="Helical" evidence="1">
    <location>
        <begin position="165"/>
        <end position="185"/>
    </location>
</feature>
<dbReference type="OrthoDB" id="9798690at2"/>
<evidence type="ECO:0000256" key="1">
    <source>
        <dbReference type="SAM" id="Phobius"/>
    </source>
</evidence>
<comment type="caution">
    <text evidence="3">The sequence shown here is derived from an EMBL/GenBank/DDBJ whole genome shotgun (WGS) entry which is preliminary data.</text>
</comment>
<protein>
    <submittedName>
        <fullName evidence="3">Membrane protein, putative</fullName>
    </submittedName>
</protein>
<feature type="transmembrane region" description="Helical" evidence="1">
    <location>
        <begin position="78"/>
        <end position="99"/>
    </location>
</feature>
<evidence type="ECO:0000259" key="2">
    <source>
        <dbReference type="Pfam" id="PF13386"/>
    </source>
</evidence>
<gene>
    <name evidence="3" type="ORF">MED92_03787</name>
</gene>
<evidence type="ECO:0000313" key="3">
    <source>
        <dbReference type="EMBL" id="EAR61686.1"/>
    </source>
</evidence>
<feature type="domain" description="Urease accessory protein UreH-like transmembrane" evidence="2">
    <location>
        <begin position="9"/>
        <end position="210"/>
    </location>
</feature>